<feature type="transmembrane region" description="Helical" evidence="1">
    <location>
        <begin position="123"/>
        <end position="143"/>
    </location>
</feature>
<feature type="transmembrane region" description="Helical" evidence="1">
    <location>
        <begin position="31"/>
        <end position="49"/>
    </location>
</feature>
<organism evidence="2 3">
    <name type="scientific">Gilliamella bombicola</name>
    <dbReference type="NCBI Taxonomy" id="1798182"/>
    <lineage>
        <taxon>Bacteria</taxon>
        <taxon>Pseudomonadati</taxon>
        <taxon>Pseudomonadota</taxon>
        <taxon>Gammaproteobacteria</taxon>
        <taxon>Orbales</taxon>
        <taxon>Orbaceae</taxon>
        <taxon>Gilliamella</taxon>
    </lineage>
</organism>
<gene>
    <name evidence="2" type="ORF">GA0061081_1065</name>
</gene>
<evidence type="ECO:0000313" key="2">
    <source>
        <dbReference type="EMBL" id="SCC10406.1"/>
    </source>
</evidence>
<keyword evidence="1" id="KW-1133">Transmembrane helix</keyword>
<protein>
    <submittedName>
        <fullName evidence="2">Uncharacterized protein</fullName>
    </submittedName>
</protein>
<dbReference type="Proteomes" id="UP000199670">
    <property type="component" value="Unassembled WGS sequence"/>
</dbReference>
<keyword evidence="1" id="KW-0812">Transmembrane</keyword>
<dbReference type="RefSeq" id="WP_091348510.1">
    <property type="nucleotide sequence ID" value="NZ_FMAQ01000006.1"/>
</dbReference>
<dbReference type="EMBL" id="FMAQ01000006">
    <property type="protein sequence ID" value="SCC10406.1"/>
    <property type="molecule type" value="Genomic_DNA"/>
</dbReference>
<name>A0A1C4BU31_9GAMM</name>
<dbReference type="AlphaFoldDB" id="A0A1C4BU31"/>
<evidence type="ECO:0000256" key="1">
    <source>
        <dbReference type="SAM" id="Phobius"/>
    </source>
</evidence>
<feature type="transmembrane region" description="Helical" evidence="1">
    <location>
        <begin position="61"/>
        <end position="79"/>
    </location>
</feature>
<feature type="transmembrane region" description="Helical" evidence="1">
    <location>
        <begin position="91"/>
        <end position="111"/>
    </location>
</feature>
<feature type="transmembrane region" description="Helical" evidence="1">
    <location>
        <begin position="7"/>
        <end position="25"/>
    </location>
</feature>
<dbReference type="STRING" id="1798182.GA0061081_1065"/>
<keyword evidence="3" id="KW-1185">Reference proteome</keyword>
<proteinExistence type="predicted"/>
<keyword evidence="1" id="KW-0472">Membrane</keyword>
<dbReference type="OrthoDB" id="6443879at2"/>
<accession>A0A1C4BU31</accession>
<evidence type="ECO:0000313" key="3">
    <source>
        <dbReference type="Proteomes" id="UP000199670"/>
    </source>
</evidence>
<reference evidence="3" key="1">
    <citation type="submission" date="2016-08" db="EMBL/GenBank/DDBJ databases">
        <authorList>
            <person name="Varghese N."/>
            <person name="Submissions Spin"/>
        </authorList>
    </citation>
    <scope>NUCLEOTIDE SEQUENCE [LARGE SCALE GENOMIC DNA]</scope>
    <source>
        <strain evidence="3">R-53248</strain>
    </source>
</reference>
<sequence>MKCLETIFLLILVAIIMAAGNTVGYKIDFMLSLQALSILVAISIVGYLVGKIPLLNKFPVILWVSVVAAVVSSPIFPYHEQVVSITDQVSLLAVCTPVLAYAGLAIGKDLALFKSISWRIIPVSLAVFSGTFIFAAIIAQITLHWEGVI</sequence>